<keyword evidence="2" id="KW-1185">Reference proteome</keyword>
<dbReference type="RefSeq" id="WP_274188825.1">
    <property type="nucleotide sequence ID" value="NZ_BAABHN010000012.1"/>
</dbReference>
<organism evidence="1 2">
    <name type="scientific">Actinomycetospora chibensis</name>
    <dbReference type="NCBI Taxonomy" id="663606"/>
    <lineage>
        <taxon>Bacteria</taxon>
        <taxon>Bacillati</taxon>
        <taxon>Actinomycetota</taxon>
        <taxon>Actinomycetes</taxon>
        <taxon>Pseudonocardiales</taxon>
        <taxon>Pseudonocardiaceae</taxon>
        <taxon>Actinomycetospora</taxon>
    </lineage>
</organism>
<dbReference type="Proteomes" id="UP001595909">
    <property type="component" value="Unassembled WGS sequence"/>
</dbReference>
<dbReference type="EMBL" id="JBHSIM010000012">
    <property type="protein sequence ID" value="MFC4831922.1"/>
    <property type="molecule type" value="Genomic_DNA"/>
</dbReference>
<sequence length="196" mass="20039">MTACEQQDGLLPELLVLVASVEDADVLAALGARDREVLPVLVATGRDPMAVDEALDDLGALAGRVLIVDDAEAGPAAEAAVLLPRIDALVADDRPGAVLVRGGSPTALVAAQVAVWRSVPLVALPVDGGTAVETANQAAIAALVATQHAAEIEHAKGVRTADVRSVAAAQRLVRERLAATDAPRVLRLPTDHTLSA</sequence>
<dbReference type="SUPFAM" id="SSF53756">
    <property type="entry name" value="UDP-Glycosyltransferase/glycogen phosphorylase"/>
    <property type="match status" value="1"/>
</dbReference>
<reference evidence="2" key="1">
    <citation type="journal article" date="2019" name="Int. J. Syst. Evol. Microbiol.">
        <title>The Global Catalogue of Microorganisms (GCM) 10K type strain sequencing project: providing services to taxonomists for standard genome sequencing and annotation.</title>
        <authorList>
            <consortium name="The Broad Institute Genomics Platform"/>
            <consortium name="The Broad Institute Genome Sequencing Center for Infectious Disease"/>
            <person name="Wu L."/>
            <person name="Ma J."/>
        </authorList>
    </citation>
    <scope>NUCLEOTIDE SEQUENCE [LARGE SCALE GENOMIC DNA]</scope>
    <source>
        <strain evidence="2">CCUG 50347</strain>
    </source>
</reference>
<comment type="caution">
    <text evidence="1">The sequence shown here is derived from an EMBL/GenBank/DDBJ whole genome shotgun (WGS) entry which is preliminary data.</text>
</comment>
<evidence type="ECO:0000313" key="1">
    <source>
        <dbReference type="EMBL" id="MFC4831922.1"/>
    </source>
</evidence>
<evidence type="ECO:0000313" key="2">
    <source>
        <dbReference type="Proteomes" id="UP001595909"/>
    </source>
</evidence>
<dbReference type="Gene3D" id="3.40.50.2000">
    <property type="entry name" value="Glycogen Phosphorylase B"/>
    <property type="match status" value="1"/>
</dbReference>
<name>A0ABV9REV7_9PSEU</name>
<accession>A0ABV9REV7</accession>
<proteinExistence type="predicted"/>
<gene>
    <name evidence="1" type="ORF">ACFPEL_05825</name>
</gene>
<protein>
    <submittedName>
        <fullName evidence="1">Uncharacterized protein</fullName>
    </submittedName>
</protein>